<evidence type="ECO:0000256" key="1">
    <source>
        <dbReference type="SAM" id="MobiDB-lite"/>
    </source>
</evidence>
<accession>A0ABR1HXA4</accession>
<feature type="region of interest" description="Disordered" evidence="1">
    <location>
        <begin position="33"/>
        <end position="77"/>
    </location>
</feature>
<evidence type="ECO:0000313" key="4">
    <source>
        <dbReference type="Proteomes" id="UP001498421"/>
    </source>
</evidence>
<dbReference type="Proteomes" id="UP001498421">
    <property type="component" value="Unassembled WGS sequence"/>
</dbReference>
<comment type="caution">
    <text evidence="3">The sequence shown here is derived from an EMBL/GenBank/DDBJ whole genome shotgun (WGS) entry which is preliminary data.</text>
</comment>
<gene>
    <name evidence="3" type="ORF">QQZ08_008256</name>
</gene>
<protein>
    <submittedName>
        <fullName evidence="3">Uncharacterized protein</fullName>
    </submittedName>
</protein>
<reference evidence="3 4" key="1">
    <citation type="journal article" date="2025" name="Microbiol. Resour. Announc.">
        <title>Draft genome sequences for Neonectria magnoliae and Neonectria punicea, canker pathogens of Liriodendron tulipifera and Acer saccharum in West Virginia.</title>
        <authorList>
            <person name="Petronek H.M."/>
            <person name="Kasson M.T."/>
            <person name="Metheny A.M."/>
            <person name="Stauder C.M."/>
            <person name="Lovett B."/>
            <person name="Lynch S.C."/>
            <person name="Garnas J.R."/>
            <person name="Kasson L.R."/>
            <person name="Stajich J.E."/>
        </authorList>
    </citation>
    <scope>NUCLEOTIDE SEQUENCE [LARGE SCALE GENOMIC DNA]</scope>
    <source>
        <strain evidence="3 4">NRRL 64651</strain>
    </source>
</reference>
<dbReference type="EMBL" id="JAZAVK010000085">
    <property type="protein sequence ID" value="KAK7425236.1"/>
    <property type="molecule type" value="Genomic_DNA"/>
</dbReference>
<feature type="chain" id="PRO_5045082798" evidence="2">
    <location>
        <begin position="23"/>
        <end position="99"/>
    </location>
</feature>
<feature type="signal peptide" evidence="2">
    <location>
        <begin position="1"/>
        <end position="22"/>
    </location>
</feature>
<keyword evidence="4" id="KW-1185">Reference proteome</keyword>
<name>A0ABR1HXA4_9HYPO</name>
<evidence type="ECO:0000256" key="2">
    <source>
        <dbReference type="SAM" id="SignalP"/>
    </source>
</evidence>
<sequence length="99" mass="9800">MHFAHVLALAGVAAAGVVPVDAVTYVTTPVPYHNATSTAYPVVPTSESSYPSGTTPSAPSAPGVTPTEPTDVTGAAVPQKMQGSLTALMVLVAAGVLVL</sequence>
<feature type="compositionally biased region" description="Low complexity" evidence="1">
    <location>
        <begin position="48"/>
        <end position="63"/>
    </location>
</feature>
<proteinExistence type="predicted"/>
<evidence type="ECO:0000313" key="3">
    <source>
        <dbReference type="EMBL" id="KAK7425236.1"/>
    </source>
</evidence>
<organism evidence="3 4">
    <name type="scientific">Neonectria magnoliae</name>
    <dbReference type="NCBI Taxonomy" id="2732573"/>
    <lineage>
        <taxon>Eukaryota</taxon>
        <taxon>Fungi</taxon>
        <taxon>Dikarya</taxon>
        <taxon>Ascomycota</taxon>
        <taxon>Pezizomycotina</taxon>
        <taxon>Sordariomycetes</taxon>
        <taxon>Hypocreomycetidae</taxon>
        <taxon>Hypocreales</taxon>
        <taxon>Nectriaceae</taxon>
        <taxon>Neonectria</taxon>
    </lineage>
</organism>
<keyword evidence="2" id="KW-0732">Signal</keyword>